<feature type="compositionally biased region" description="Polar residues" evidence="1">
    <location>
        <begin position="34"/>
        <end position="71"/>
    </location>
</feature>
<keyword evidence="3" id="KW-1185">Reference proteome</keyword>
<accession>A0AAW0Z704</accession>
<protein>
    <submittedName>
        <fullName evidence="2">Uncharacterized protein</fullName>
    </submittedName>
</protein>
<feature type="compositionally biased region" description="Low complexity" evidence="1">
    <location>
        <begin position="208"/>
        <end position="220"/>
    </location>
</feature>
<feature type="region of interest" description="Disordered" evidence="1">
    <location>
        <begin position="23"/>
        <end position="111"/>
    </location>
</feature>
<dbReference type="EMBL" id="JBCAWK010000001">
    <property type="protein sequence ID" value="KAK8869944.1"/>
    <property type="molecule type" value="Genomic_DNA"/>
</dbReference>
<dbReference type="AlphaFoldDB" id="A0AAW0Z704"/>
<feature type="compositionally biased region" description="Pro residues" evidence="1">
    <location>
        <begin position="96"/>
        <end position="105"/>
    </location>
</feature>
<organism evidence="2 3">
    <name type="scientific">Kwoniella newhampshirensis</name>
    <dbReference type="NCBI Taxonomy" id="1651941"/>
    <lineage>
        <taxon>Eukaryota</taxon>
        <taxon>Fungi</taxon>
        <taxon>Dikarya</taxon>
        <taxon>Basidiomycota</taxon>
        <taxon>Agaricomycotina</taxon>
        <taxon>Tremellomycetes</taxon>
        <taxon>Tremellales</taxon>
        <taxon>Cryptococcaceae</taxon>
        <taxon>Kwoniella</taxon>
    </lineage>
</organism>
<feature type="region of interest" description="Disordered" evidence="1">
    <location>
        <begin position="261"/>
        <end position="379"/>
    </location>
</feature>
<feature type="compositionally biased region" description="Basic and acidic residues" evidence="1">
    <location>
        <begin position="367"/>
        <end position="379"/>
    </location>
</feature>
<proteinExistence type="predicted"/>
<evidence type="ECO:0000313" key="3">
    <source>
        <dbReference type="Proteomes" id="UP001388673"/>
    </source>
</evidence>
<dbReference type="GeneID" id="92177772"/>
<gene>
    <name evidence="2" type="ORF">IAR55_000512</name>
</gene>
<name>A0AAW0Z704_9TREE</name>
<feature type="compositionally biased region" description="Polar residues" evidence="1">
    <location>
        <begin position="221"/>
        <end position="232"/>
    </location>
</feature>
<dbReference type="RefSeq" id="XP_066806190.1">
    <property type="nucleotide sequence ID" value="XM_066943648.1"/>
</dbReference>
<reference evidence="2 3" key="1">
    <citation type="journal article" date="2024" name="bioRxiv">
        <title>Comparative genomics of Cryptococcus and Kwoniella reveals pathogenesis evolution and contrasting karyotype dynamics via intercentromeric recombination or chromosome fusion.</title>
        <authorList>
            <person name="Coelho M.A."/>
            <person name="David-Palma M."/>
            <person name="Shea T."/>
            <person name="Bowers K."/>
            <person name="McGinley-Smith S."/>
            <person name="Mohammad A.W."/>
            <person name="Gnirke A."/>
            <person name="Yurkov A.M."/>
            <person name="Nowrousian M."/>
            <person name="Sun S."/>
            <person name="Cuomo C.A."/>
            <person name="Heitman J."/>
        </authorList>
    </citation>
    <scope>NUCLEOTIDE SEQUENCE [LARGE SCALE GENOMIC DNA]</scope>
    <source>
        <strain evidence="2 3">CBS 13917</strain>
    </source>
</reference>
<comment type="caution">
    <text evidence="2">The sequence shown here is derived from an EMBL/GenBank/DDBJ whole genome shotgun (WGS) entry which is preliminary data.</text>
</comment>
<feature type="compositionally biased region" description="Basic and acidic residues" evidence="1">
    <location>
        <begin position="195"/>
        <end position="207"/>
    </location>
</feature>
<dbReference type="KEGG" id="kne:92177772"/>
<dbReference type="Proteomes" id="UP001388673">
    <property type="component" value="Unassembled WGS sequence"/>
</dbReference>
<feature type="compositionally biased region" description="Basic and acidic residues" evidence="1">
    <location>
        <begin position="313"/>
        <end position="322"/>
    </location>
</feature>
<sequence>MTDMTRWTMTFGFVPLRCIPLPPRPPGAGRPTLNILTTPPSLTTSVQPQQTGSVIVDQPTGNASAPASTATREPVAPQFHPRAATPPQEQLSGYRAPPPPPPCEPQPSQGQPVATLFAQAAGHRPTDTLRAAGIRPPPFEAAMHLVSPPPPVSVAFDTSSRPVGLYTSPPPVTPTRRYHPYAHPRSSETGFASRLDQESLSRSRRPESISLPPLAELLAPQQRSSSTAQQTPGAFHDDSLELPPIRRFLEEDEIYIPSSYSSFLADGEPRGEALALSSRNGSDQARVPIPSFDADTNVAQGPSIALSTSSSSRRQDDHDGQSAHHSSSTPRSPPAQSRTYTREDLVSTENLGGSLGNNRGFCYSAERSSHREGSQDRTR</sequence>
<feature type="compositionally biased region" description="Polar residues" evidence="1">
    <location>
        <begin position="323"/>
        <end position="339"/>
    </location>
</feature>
<evidence type="ECO:0000313" key="2">
    <source>
        <dbReference type="EMBL" id="KAK8869944.1"/>
    </source>
</evidence>
<feature type="region of interest" description="Disordered" evidence="1">
    <location>
        <begin position="166"/>
        <end position="243"/>
    </location>
</feature>
<evidence type="ECO:0000256" key="1">
    <source>
        <dbReference type="SAM" id="MobiDB-lite"/>
    </source>
</evidence>